<dbReference type="SMART" id="SM00267">
    <property type="entry name" value="GGDEF"/>
    <property type="match status" value="1"/>
</dbReference>
<dbReference type="PROSITE" id="PS50887">
    <property type="entry name" value="GGDEF"/>
    <property type="match status" value="1"/>
</dbReference>
<evidence type="ECO:0000259" key="4">
    <source>
        <dbReference type="PROSITE" id="PS50887"/>
    </source>
</evidence>
<organism evidence="5 6">
    <name type="scientific">Aquipseudomonas alcaligenes</name>
    <name type="common">Pseudomonas alcaligenes</name>
    <dbReference type="NCBI Taxonomy" id="43263"/>
    <lineage>
        <taxon>Bacteria</taxon>
        <taxon>Pseudomonadati</taxon>
        <taxon>Pseudomonadota</taxon>
        <taxon>Gammaproteobacteria</taxon>
        <taxon>Pseudomonadales</taxon>
        <taxon>Pseudomonadaceae</taxon>
        <taxon>Aquipseudomonas</taxon>
    </lineage>
</organism>
<keyword evidence="3" id="KW-1133">Transmembrane helix</keyword>
<comment type="caution">
    <text evidence="5">The sequence shown here is derived from an EMBL/GenBank/DDBJ whole genome shotgun (WGS) entry which is preliminary data.</text>
</comment>
<gene>
    <name evidence="5" type="ORF">A9179_06960</name>
</gene>
<accession>A0ABR7RXF5</accession>
<dbReference type="Pfam" id="PF00990">
    <property type="entry name" value="GGDEF"/>
    <property type="match status" value="1"/>
</dbReference>
<dbReference type="EC" id="2.7.7.65" evidence="1"/>
<feature type="domain" description="GGDEF" evidence="4">
    <location>
        <begin position="253"/>
        <end position="387"/>
    </location>
</feature>
<feature type="transmembrane region" description="Helical" evidence="3">
    <location>
        <begin position="188"/>
        <end position="207"/>
    </location>
</feature>
<protein>
    <recommendedName>
        <fullName evidence="1">diguanylate cyclase</fullName>
        <ecNumber evidence="1">2.7.7.65</ecNumber>
    </recommendedName>
</protein>
<evidence type="ECO:0000256" key="2">
    <source>
        <dbReference type="ARBA" id="ARBA00034247"/>
    </source>
</evidence>
<feature type="transmembrane region" description="Helical" evidence="3">
    <location>
        <begin position="78"/>
        <end position="99"/>
    </location>
</feature>
<dbReference type="InterPro" id="IPR000160">
    <property type="entry name" value="GGDEF_dom"/>
</dbReference>
<dbReference type="Gene3D" id="3.30.70.270">
    <property type="match status" value="1"/>
</dbReference>
<evidence type="ECO:0000256" key="1">
    <source>
        <dbReference type="ARBA" id="ARBA00012528"/>
    </source>
</evidence>
<keyword evidence="3" id="KW-0472">Membrane</keyword>
<feature type="transmembrane region" description="Helical" evidence="3">
    <location>
        <begin position="159"/>
        <end position="176"/>
    </location>
</feature>
<comment type="catalytic activity">
    <reaction evidence="2">
        <text>2 GTP = 3',3'-c-di-GMP + 2 diphosphate</text>
        <dbReference type="Rhea" id="RHEA:24898"/>
        <dbReference type="ChEBI" id="CHEBI:33019"/>
        <dbReference type="ChEBI" id="CHEBI:37565"/>
        <dbReference type="ChEBI" id="CHEBI:58805"/>
        <dbReference type="EC" id="2.7.7.65"/>
    </reaction>
</comment>
<dbReference type="EMBL" id="LZEU01000001">
    <property type="protein sequence ID" value="MBC9250015.1"/>
    <property type="molecule type" value="Genomic_DNA"/>
</dbReference>
<dbReference type="Proteomes" id="UP000744555">
    <property type="component" value="Unassembled WGS sequence"/>
</dbReference>
<proteinExistence type="predicted"/>
<dbReference type="PANTHER" id="PTHR45138:SF9">
    <property type="entry name" value="DIGUANYLATE CYCLASE DGCM-RELATED"/>
    <property type="match status" value="1"/>
</dbReference>
<dbReference type="RefSeq" id="WP_187805126.1">
    <property type="nucleotide sequence ID" value="NZ_LZEU01000001.1"/>
</dbReference>
<reference evidence="5 6" key="1">
    <citation type="submission" date="2016-06" db="EMBL/GenBank/DDBJ databases">
        <authorList>
            <person name="Ramos C."/>
            <person name="Pintado A."/>
            <person name="Crespo-Gomez J.I."/>
        </authorList>
    </citation>
    <scope>NUCLEOTIDE SEQUENCE [LARGE SCALE GENOMIC DNA]</scope>
    <source>
        <strain evidence="5 6">AVO110</strain>
    </source>
</reference>
<feature type="transmembrane region" description="Helical" evidence="3">
    <location>
        <begin position="49"/>
        <end position="72"/>
    </location>
</feature>
<dbReference type="InterPro" id="IPR050469">
    <property type="entry name" value="Diguanylate_Cyclase"/>
</dbReference>
<evidence type="ECO:0000313" key="6">
    <source>
        <dbReference type="Proteomes" id="UP000744555"/>
    </source>
</evidence>
<feature type="transmembrane region" description="Helical" evidence="3">
    <location>
        <begin position="106"/>
        <end position="129"/>
    </location>
</feature>
<keyword evidence="3" id="KW-0812">Transmembrane</keyword>
<keyword evidence="6" id="KW-1185">Reference proteome</keyword>
<dbReference type="PANTHER" id="PTHR45138">
    <property type="entry name" value="REGULATORY COMPONENTS OF SENSORY TRANSDUCTION SYSTEM"/>
    <property type="match status" value="1"/>
</dbReference>
<evidence type="ECO:0000313" key="5">
    <source>
        <dbReference type="EMBL" id="MBC9250015.1"/>
    </source>
</evidence>
<dbReference type="InterPro" id="IPR029787">
    <property type="entry name" value="Nucleotide_cyclase"/>
</dbReference>
<evidence type="ECO:0000256" key="3">
    <source>
        <dbReference type="SAM" id="Phobius"/>
    </source>
</evidence>
<dbReference type="SUPFAM" id="SSF55073">
    <property type="entry name" value="Nucleotide cyclase"/>
    <property type="match status" value="1"/>
</dbReference>
<dbReference type="InterPro" id="IPR043128">
    <property type="entry name" value="Rev_trsase/Diguanyl_cyclase"/>
</dbReference>
<sequence>MVSPHLAWLDDVRSSPYADQLALGYRWLCFSRPLEQEYRRHLFRDGSELRCVALLFALIVWLAFAVVDLWMISGPLLFVLLAIRLAVAAVLLVSGRLILQGRPRHLLASLRLVCIGALGLGAAAIIALAHRQSPHFPYEGLLLVCIAAYFMVGLRLGEALAMSFLVLFAYGLFEVLGDLPPARLLNNLMFLVCGNLIGAVGCYLLEIKSREHFLVSRLMRVLADQDSLTGLHNRRYFNRQLPQLWRQAQCEQLGLALLLCDVDHFKAYNDRYGHQAGDHALQQVAGVLGNIAQRPQDMAVRLGGEEFAVLLYGTTALEARQRAEVLRQALELLRIEHGGSPTAPVLTLSVGVAHCPPGEALSPNRLFEHADRALYEAKAFGRNQVVT</sequence>
<name>A0ABR7RXF5_AQUAC</name>
<dbReference type="NCBIfam" id="TIGR00254">
    <property type="entry name" value="GGDEF"/>
    <property type="match status" value="1"/>
</dbReference>
<dbReference type="CDD" id="cd01949">
    <property type="entry name" value="GGDEF"/>
    <property type="match status" value="1"/>
</dbReference>